<dbReference type="HAMAP" id="MF_01147">
    <property type="entry name" value="Lgt"/>
    <property type="match status" value="1"/>
</dbReference>
<keyword evidence="6 7" id="KW-0472">Membrane</keyword>
<keyword evidence="9" id="KW-1185">Reference proteome</keyword>
<feature type="transmembrane region" description="Helical" evidence="7">
    <location>
        <begin position="265"/>
        <end position="286"/>
    </location>
</feature>
<dbReference type="AlphaFoldDB" id="A0A6M0QTH2"/>
<dbReference type="PROSITE" id="PS01311">
    <property type="entry name" value="LGT"/>
    <property type="match status" value="1"/>
</dbReference>
<dbReference type="UniPathway" id="UPA00664"/>
<dbReference type="GO" id="GO:0042158">
    <property type="term" value="P:lipoprotein biosynthetic process"/>
    <property type="evidence" value="ECO:0007669"/>
    <property type="project" value="UniProtKB-UniRule"/>
</dbReference>
<evidence type="ECO:0000256" key="1">
    <source>
        <dbReference type="ARBA" id="ARBA00007150"/>
    </source>
</evidence>
<dbReference type="GO" id="GO:0008961">
    <property type="term" value="F:phosphatidylglycerol-prolipoprotein diacylglyceryl transferase activity"/>
    <property type="evidence" value="ECO:0007669"/>
    <property type="project" value="UniProtKB-UniRule"/>
</dbReference>
<dbReference type="RefSeq" id="WP_164625513.1">
    <property type="nucleotide sequence ID" value="NZ_JAAIVJ010000005.1"/>
</dbReference>
<comment type="caution">
    <text evidence="8">The sequence shown here is derived from an EMBL/GenBank/DDBJ whole genome shotgun (WGS) entry which is preliminary data.</text>
</comment>
<keyword evidence="5 7" id="KW-1133">Transmembrane helix</keyword>
<dbReference type="EC" id="2.5.1.145" evidence="7"/>
<gene>
    <name evidence="7" type="primary">lgt</name>
    <name evidence="8" type="ORF">G4Z14_10620</name>
</gene>
<dbReference type="PANTHER" id="PTHR30589:SF0">
    <property type="entry name" value="PHOSPHATIDYLGLYCEROL--PROLIPOPROTEIN DIACYLGLYCERYL TRANSFERASE"/>
    <property type="match status" value="1"/>
</dbReference>
<evidence type="ECO:0000256" key="6">
    <source>
        <dbReference type="ARBA" id="ARBA00023136"/>
    </source>
</evidence>
<reference evidence="8 9" key="1">
    <citation type="submission" date="2020-02" db="EMBL/GenBank/DDBJ databases">
        <authorList>
            <person name="Chen W.-M."/>
        </authorList>
    </citation>
    <scope>NUCLEOTIDE SEQUENCE [LARGE SCALE GENOMIC DNA]</scope>
    <source>
        <strain evidence="8 9">KMS-5</strain>
    </source>
</reference>
<keyword evidence="8" id="KW-0449">Lipoprotein</keyword>
<dbReference type="Pfam" id="PF01790">
    <property type="entry name" value="LGT"/>
    <property type="match status" value="1"/>
</dbReference>
<comment type="function">
    <text evidence="7">Catalyzes the transfer of the diacylglyceryl group from phosphatidylglycerol to the sulfhydryl group of the N-terminal cysteine of a prolipoprotein, the first step in the formation of mature lipoproteins.</text>
</comment>
<dbReference type="Proteomes" id="UP000477782">
    <property type="component" value="Unassembled WGS sequence"/>
</dbReference>
<feature type="transmembrane region" description="Helical" evidence="7">
    <location>
        <begin position="220"/>
        <end position="239"/>
    </location>
</feature>
<comment type="pathway">
    <text evidence="7">Protein modification; lipoprotein biosynthesis (diacylglyceryl transfer).</text>
</comment>
<feature type="transmembrane region" description="Helical" evidence="7">
    <location>
        <begin position="67"/>
        <end position="87"/>
    </location>
</feature>
<sequence length="291" mass="32021">MSYIPFPDISPEIFTIDIGPVSFALRWYALAYIVGLIAGWKLIVRMVKTPRLWPGAAPASPEQIERLLTWVILGVILGGRLGYVLFYDLAGFAADPARILRVWEGGMSFHGGFLGVVVAGLLFCRREKIAMLPMADLMAAVVPIGLFLGRVANFINAELWGRPTTLPWGVAFPGEAAQACATAAMPCIRHPSQLYEAGLEGLLLMALFTYLIWRRGWFRWPGAIAGLFFAGYGLARFAVEFFRQPDAQFVSAENPLGLYLQLNGWGLTAGQLLSLPMLAAGLWFLLRARRG</sequence>
<evidence type="ECO:0000256" key="2">
    <source>
        <dbReference type="ARBA" id="ARBA00022475"/>
    </source>
</evidence>
<dbReference type="InterPro" id="IPR001640">
    <property type="entry name" value="Lgt"/>
</dbReference>
<evidence type="ECO:0000313" key="9">
    <source>
        <dbReference type="Proteomes" id="UP000477782"/>
    </source>
</evidence>
<keyword evidence="3 7" id="KW-0808">Transferase</keyword>
<proteinExistence type="inferred from homology"/>
<evidence type="ECO:0000256" key="5">
    <source>
        <dbReference type="ARBA" id="ARBA00022989"/>
    </source>
</evidence>
<comment type="catalytic activity">
    <reaction evidence="7">
        <text>L-cysteinyl-[prolipoprotein] + a 1,2-diacyl-sn-glycero-3-phospho-(1'-sn-glycerol) = an S-1,2-diacyl-sn-glyceryl-L-cysteinyl-[prolipoprotein] + sn-glycerol 1-phosphate + H(+)</text>
        <dbReference type="Rhea" id="RHEA:56712"/>
        <dbReference type="Rhea" id="RHEA-COMP:14679"/>
        <dbReference type="Rhea" id="RHEA-COMP:14680"/>
        <dbReference type="ChEBI" id="CHEBI:15378"/>
        <dbReference type="ChEBI" id="CHEBI:29950"/>
        <dbReference type="ChEBI" id="CHEBI:57685"/>
        <dbReference type="ChEBI" id="CHEBI:64716"/>
        <dbReference type="ChEBI" id="CHEBI:140658"/>
        <dbReference type="EC" id="2.5.1.145"/>
    </reaction>
</comment>
<feature type="transmembrane region" description="Helical" evidence="7">
    <location>
        <begin position="107"/>
        <end position="125"/>
    </location>
</feature>
<accession>A0A6M0QTH2</accession>
<dbReference type="GO" id="GO:0005886">
    <property type="term" value="C:plasma membrane"/>
    <property type="evidence" value="ECO:0007669"/>
    <property type="project" value="UniProtKB-SubCell"/>
</dbReference>
<evidence type="ECO:0000256" key="4">
    <source>
        <dbReference type="ARBA" id="ARBA00022692"/>
    </source>
</evidence>
<dbReference type="EMBL" id="JAAIVJ010000005">
    <property type="protein sequence ID" value="NEY90750.1"/>
    <property type="molecule type" value="Genomic_DNA"/>
</dbReference>
<feature type="transmembrane region" description="Helical" evidence="7">
    <location>
        <begin position="27"/>
        <end position="47"/>
    </location>
</feature>
<protein>
    <recommendedName>
        <fullName evidence="7">Phosphatidylglycerol--prolipoprotein diacylglyceryl transferase</fullName>
        <ecNumber evidence="7">2.5.1.145</ecNumber>
    </recommendedName>
</protein>
<evidence type="ECO:0000313" key="8">
    <source>
        <dbReference type="EMBL" id="NEY90750.1"/>
    </source>
</evidence>
<keyword evidence="4 7" id="KW-0812">Transmembrane</keyword>
<organism evidence="8 9">
    <name type="scientific">Tabrizicola oligotrophica</name>
    <dbReference type="NCBI Taxonomy" id="2710650"/>
    <lineage>
        <taxon>Bacteria</taxon>
        <taxon>Pseudomonadati</taxon>
        <taxon>Pseudomonadota</taxon>
        <taxon>Alphaproteobacteria</taxon>
        <taxon>Rhodobacterales</taxon>
        <taxon>Paracoccaceae</taxon>
        <taxon>Tabrizicola</taxon>
    </lineage>
</organism>
<comment type="subcellular location">
    <subcellularLocation>
        <location evidence="7">Cell membrane</location>
        <topology evidence="7">Multi-pass membrane protein</topology>
    </subcellularLocation>
</comment>
<dbReference type="NCBIfam" id="TIGR00544">
    <property type="entry name" value="lgt"/>
    <property type="match status" value="1"/>
</dbReference>
<comment type="similarity">
    <text evidence="1 7">Belongs to the Lgt family.</text>
</comment>
<dbReference type="PANTHER" id="PTHR30589">
    <property type="entry name" value="PROLIPOPROTEIN DIACYLGLYCERYL TRANSFERASE"/>
    <property type="match status" value="1"/>
</dbReference>
<evidence type="ECO:0000256" key="7">
    <source>
        <dbReference type="HAMAP-Rule" id="MF_01147"/>
    </source>
</evidence>
<evidence type="ECO:0000256" key="3">
    <source>
        <dbReference type="ARBA" id="ARBA00022679"/>
    </source>
</evidence>
<name>A0A6M0QTH2_9RHOB</name>
<keyword evidence="2 7" id="KW-1003">Cell membrane</keyword>
<feature type="binding site" evidence="7">
    <location>
        <position position="150"/>
    </location>
    <ligand>
        <name>a 1,2-diacyl-sn-glycero-3-phospho-(1'-sn-glycerol)</name>
        <dbReference type="ChEBI" id="CHEBI:64716"/>
    </ligand>
</feature>